<sequence>MQRVIYRMVLWHHGVMAVTYYFLDTEWSDVLGAELVSLALVREDGEQDFYAERADLSETPTDFVRQAVYPLLTRGNAAMSDAALTTALRAFLGSVATPAVMADYPNDLHLLQYALDGFELPDEQAAACGPIPTPILTRMLKDGLTGMLVEDWFAAHPEQNAKRHHALADAQALRMAWLVATDRLPPPAWAKSYRRLRV</sequence>
<dbReference type="Proteomes" id="UP001305421">
    <property type="component" value="Chromosome"/>
</dbReference>
<reference evidence="1 2" key="1">
    <citation type="submission" date="2022-12" db="EMBL/GenBank/DDBJ databases">
        <title>Two new species, Stenotrophomonas aracearum and Stenotrophomonas oahuensis, isolated from Anthurium (Araceae family) in Hawaii.</title>
        <authorList>
            <person name="Chunag S.C."/>
            <person name="Dobhal S."/>
            <person name="Alvarez A."/>
            <person name="Arif M."/>
        </authorList>
    </citation>
    <scope>NUCLEOTIDE SEQUENCE [LARGE SCALE GENOMIC DNA]</scope>
    <source>
        <strain evidence="1 2">A5588</strain>
    </source>
</reference>
<organism evidence="1 2">
    <name type="scientific">Stenotrophomonas aracearum</name>
    <dbReference type="NCBI Taxonomy" id="3003272"/>
    <lineage>
        <taxon>Bacteria</taxon>
        <taxon>Pseudomonadati</taxon>
        <taxon>Pseudomonadota</taxon>
        <taxon>Gammaproteobacteria</taxon>
        <taxon>Lysobacterales</taxon>
        <taxon>Lysobacteraceae</taxon>
        <taxon>Stenotrophomonas</taxon>
    </lineage>
</organism>
<name>A0ABY9YI24_9GAMM</name>
<dbReference type="InterPro" id="IPR012337">
    <property type="entry name" value="RNaseH-like_sf"/>
</dbReference>
<gene>
    <name evidence="1" type="ORF">PDM28_09625</name>
</gene>
<dbReference type="SUPFAM" id="SSF53098">
    <property type="entry name" value="Ribonuclease H-like"/>
    <property type="match status" value="1"/>
</dbReference>
<dbReference type="InterPro" id="IPR036397">
    <property type="entry name" value="RNaseH_sf"/>
</dbReference>
<proteinExistence type="predicted"/>
<dbReference type="EMBL" id="CP115543">
    <property type="protein sequence ID" value="WNH50524.1"/>
    <property type="molecule type" value="Genomic_DNA"/>
</dbReference>
<protein>
    <submittedName>
        <fullName evidence="1">3'-5' exoribonuclease</fullName>
    </submittedName>
</protein>
<accession>A0ABY9YI24</accession>
<dbReference type="RefSeq" id="WP_228892862.1">
    <property type="nucleotide sequence ID" value="NZ_CP115543.1"/>
</dbReference>
<dbReference type="Gene3D" id="3.30.420.10">
    <property type="entry name" value="Ribonuclease H-like superfamily/Ribonuclease H"/>
    <property type="match status" value="1"/>
</dbReference>
<evidence type="ECO:0000313" key="1">
    <source>
        <dbReference type="EMBL" id="WNH50524.1"/>
    </source>
</evidence>
<keyword evidence="2" id="KW-1185">Reference proteome</keyword>
<evidence type="ECO:0000313" key="2">
    <source>
        <dbReference type="Proteomes" id="UP001305421"/>
    </source>
</evidence>